<reference evidence="1 2" key="1">
    <citation type="journal article" date="2007" name="J. Bacteriol.">
        <title>The complete genome sequence of the lactic acid bacterial paradigm Lactococcus lactis subsp. cremoris MG1363.</title>
        <authorList>
            <person name="Wegmann U."/>
            <person name="O'Connell-Motherway M."/>
            <person name="Zomer A."/>
            <person name="Buist G."/>
            <person name="Shearman C."/>
            <person name="Canchaya C."/>
            <person name="Ventura M."/>
            <person name="Goesmann A."/>
            <person name="Gasson M.J."/>
            <person name="Kuipers O.P."/>
            <person name="van Sinderen D."/>
            <person name="Kok J."/>
        </authorList>
    </citation>
    <scope>NUCLEOTIDE SEQUENCE [LARGE SCALE GENOMIC DNA]</scope>
    <source>
        <strain evidence="1 2">MG1363</strain>
    </source>
</reference>
<dbReference type="eggNOG" id="COG3613">
    <property type="taxonomic scope" value="Bacteria"/>
</dbReference>
<evidence type="ECO:0000313" key="2">
    <source>
        <dbReference type="Proteomes" id="UP000000364"/>
    </source>
</evidence>
<dbReference type="SMR" id="A2RII7"/>
<dbReference type="Pfam" id="PF05014">
    <property type="entry name" value="Nuc_deoxyrib_tr"/>
    <property type="match status" value="1"/>
</dbReference>
<dbReference type="STRING" id="416870.llmg_0478"/>
<dbReference type="GO" id="GO:0050144">
    <property type="term" value="F:nucleoside deoxyribosyltransferase activity"/>
    <property type="evidence" value="ECO:0007669"/>
    <property type="project" value="UniProtKB-EC"/>
</dbReference>
<dbReference type="AlphaFoldDB" id="A2RII7"/>
<dbReference type="HOGENOM" id="CLU_117644_0_0_9"/>
<dbReference type="SUPFAM" id="SSF52309">
    <property type="entry name" value="N-(deoxy)ribosyltransferase-like"/>
    <property type="match status" value="1"/>
</dbReference>
<dbReference type="Gene3D" id="3.40.50.450">
    <property type="match status" value="1"/>
</dbReference>
<dbReference type="InterPro" id="IPR007710">
    <property type="entry name" value="Nucleoside_deoxyribTrfase"/>
</dbReference>
<organism evidence="1 2">
    <name type="scientific">Lactococcus lactis subsp. cremoris (strain MG1363)</name>
    <dbReference type="NCBI Taxonomy" id="416870"/>
    <lineage>
        <taxon>Bacteria</taxon>
        <taxon>Bacillati</taxon>
        <taxon>Bacillota</taxon>
        <taxon>Bacilli</taxon>
        <taxon>Lactobacillales</taxon>
        <taxon>Streptococcaceae</taxon>
        <taxon>Lactococcus</taxon>
        <taxon>Lactococcus cremoris subsp. cremoris</taxon>
    </lineage>
</organism>
<dbReference type="KEGG" id="llm:llmg_0478"/>
<dbReference type="EMBL" id="AM406671">
    <property type="protein sequence ID" value="CAL97082.1"/>
    <property type="molecule type" value="Genomic_DNA"/>
</dbReference>
<dbReference type="Proteomes" id="UP000000364">
    <property type="component" value="Chromosome"/>
</dbReference>
<dbReference type="EC" id="2.4.2.6" evidence="1"/>
<protein>
    <submittedName>
        <fullName evidence="1">Nucleoside deoxyribosyltransferase</fullName>
        <ecNumber evidence="1">2.4.2.6</ecNumber>
    </submittedName>
</protein>
<proteinExistence type="predicted"/>
<accession>A2RII7</accession>
<dbReference type="OrthoDB" id="397706at2"/>
<keyword evidence="1" id="KW-0808">Transferase</keyword>
<evidence type="ECO:0000313" key="1">
    <source>
        <dbReference type="EMBL" id="CAL97082.1"/>
    </source>
</evidence>
<gene>
    <name evidence="1" type="primary">ntd</name>
    <name evidence="1" type="ordered locus">llmg_0478</name>
</gene>
<name>A2RII7_LACLM</name>
<keyword evidence="1" id="KW-0328">Glycosyltransferase</keyword>
<sequence>MNKLFNKPVNVYLAAPFFSQTQINKVELLENALSKNKTVANFFSPMRCQHPESLPKEVEAFTPEWAKATMENDVKEVNKADIIVAIVDFDKQDTDSGTAWELGYAIALEKPTYLIRFEESLATNIMLTERNRAFFTDVKQIEDYNFLESQKFPIVENINSKKITNKSSFN</sequence>
<dbReference type="PhylomeDB" id="A2RII7"/>